<dbReference type="PANTHER" id="PTHR46854">
    <property type="entry name" value="5'-ADENYLYLSULFATE REDUCTASE-LIKE 4-RELATED"/>
    <property type="match status" value="1"/>
</dbReference>
<keyword evidence="5 7" id="KW-0472">Membrane</keyword>
<evidence type="ECO:0000256" key="4">
    <source>
        <dbReference type="ARBA" id="ARBA00022989"/>
    </source>
</evidence>
<organism evidence="8 9">
    <name type="scientific">Coptis chinensis</name>
    <dbReference type="NCBI Taxonomy" id="261450"/>
    <lineage>
        <taxon>Eukaryota</taxon>
        <taxon>Viridiplantae</taxon>
        <taxon>Streptophyta</taxon>
        <taxon>Embryophyta</taxon>
        <taxon>Tracheophyta</taxon>
        <taxon>Spermatophyta</taxon>
        <taxon>Magnoliopsida</taxon>
        <taxon>Ranunculales</taxon>
        <taxon>Ranunculaceae</taxon>
        <taxon>Coptidoideae</taxon>
        <taxon>Coptis</taxon>
    </lineage>
</organism>
<dbReference type="Proteomes" id="UP000631114">
    <property type="component" value="Unassembled WGS sequence"/>
</dbReference>
<dbReference type="InterPro" id="IPR044606">
    <property type="entry name" value="APRL4/6"/>
</dbReference>
<sequence>MRMRYHGSCSLGSLVTFYSDVTGLRPLSLDHSSLKTMGNSSNLAKLGDTEEENCPFSWARSSEKMLRQETYLALASTFGLLRLIYISLPMLLTCARCAWRRQIWSSSLMSLWEHPLAHLRRAMQVFNALKEGCKRSNLQEGRRVKKGMEKERETCLLAEQAERYDGEKCSKKVRNESGDGDVFVSAKIFATDLWQLQKPEVCRGGESSGFEKRSCDLFGLK</sequence>
<evidence type="ECO:0000256" key="3">
    <source>
        <dbReference type="ARBA" id="ARBA00022729"/>
    </source>
</evidence>
<evidence type="ECO:0000256" key="5">
    <source>
        <dbReference type="ARBA" id="ARBA00023136"/>
    </source>
</evidence>
<keyword evidence="3" id="KW-0732">Signal</keyword>
<dbReference type="EMBL" id="JADFTS010000004">
    <property type="protein sequence ID" value="KAF9608270.1"/>
    <property type="molecule type" value="Genomic_DNA"/>
</dbReference>
<evidence type="ECO:0000313" key="9">
    <source>
        <dbReference type="Proteomes" id="UP000631114"/>
    </source>
</evidence>
<evidence type="ECO:0000256" key="2">
    <source>
        <dbReference type="ARBA" id="ARBA00022692"/>
    </source>
</evidence>
<evidence type="ECO:0000256" key="6">
    <source>
        <dbReference type="ARBA" id="ARBA00023180"/>
    </source>
</evidence>
<feature type="non-terminal residue" evidence="8">
    <location>
        <position position="1"/>
    </location>
</feature>
<keyword evidence="9" id="KW-1185">Reference proteome</keyword>
<dbReference type="PANTHER" id="PTHR46854:SF1">
    <property type="entry name" value="5'-ADENYLYLSULFATE REDUCTASE-LIKE 4-RELATED"/>
    <property type="match status" value="1"/>
</dbReference>
<keyword evidence="4 7" id="KW-1133">Transmembrane helix</keyword>
<dbReference type="AlphaFoldDB" id="A0A835HWJ4"/>
<keyword evidence="2 7" id="KW-0812">Transmembrane</keyword>
<protein>
    <submittedName>
        <fullName evidence="8">Uncharacterized protein</fullName>
    </submittedName>
</protein>
<evidence type="ECO:0000313" key="8">
    <source>
        <dbReference type="EMBL" id="KAF9608270.1"/>
    </source>
</evidence>
<name>A0A835HWJ4_9MAGN</name>
<dbReference type="GO" id="GO:0016020">
    <property type="term" value="C:membrane"/>
    <property type="evidence" value="ECO:0007669"/>
    <property type="project" value="UniProtKB-SubCell"/>
</dbReference>
<evidence type="ECO:0000256" key="1">
    <source>
        <dbReference type="ARBA" id="ARBA00004167"/>
    </source>
</evidence>
<proteinExistence type="predicted"/>
<dbReference type="OrthoDB" id="19690at2759"/>
<accession>A0A835HWJ4</accession>
<keyword evidence="6" id="KW-0325">Glycoprotein</keyword>
<feature type="transmembrane region" description="Helical" evidence="7">
    <location>
        <begin position="70"/>
        <end position="92"/>
    </location>
</feature>
<evidence type="ECO:0000256" key="7">
    <source>
        <dbReference type="SAM" id="Phobius"/>
    </source>
</evidence>
<comment type="subcellular location">
    <subcellularLocation>
        <location evidence="1">Membrane</location>
        <topology evidence="1">Single-pass membrane protein</topology>
    </subcellularLocation>
</comment>
<reference evidence="8 9" key="1">
    <citation type="submission" date="2020-10" db="EMBL/GenBank/DDBJ databases">
        <title>The Coptis chinensis genome and diversification of protoberbering-type alkaloids.</title>
        <authorList>
            <person name="Wang B."/>
            <person name="Shu S."/>
            <person name="Song C."/>
            <person name="Liu Y."/>
        </authorList>
    </citation>
    <scope>NUCLEOTIDE SEQUENCE [LARGE SCALE GENOMIC DNA]</scope>
    <source>
        <strain evidence="8">HL-2020</strain>
        <tissue evidence="8">Leaf</tissue>
    </source>
</reference>
<comment type="caution">
    <text evidence="8">The sequence shown here is derived from an EMBL/GenBank/DDBJ whole genome shotgun (WGS) entry which is preliminary data.</text>
</comment>
<gene>
    <name evidence="8" type="ORF">IFM89_008555</name>
</gene>